<evidence type="ECO:0000256" key="1">
    <source>
        <dbReference type="ARBA" id="ARBA00023015"/>
    </source>
</evidence>
<evidence type="ECO:0000259" key="4">
    <source>
        <dbReference type="PROSITE" id="PS50932"/>
    </source>
</evidence>
<dbReference type="SUPFAM" id="SSF53822">
    <property type="entry name" value="Periplasmic binding protein-like I"/>
    <property type="match status" value="1"/>
</dbReference>
<dbReference type="InterPro" id="IPR046335">
    <property type="entry name" value="LacI/GalR-like_sensor"/>
</dbReference>
<dbReference type="PROSITE" id="PS50932">
    <property type="entry name" value="HTH_LACI_2"/>
    <property type="match status" value="1"/>
</dbReference>
<dbReference type="Pfam" id="PF13377">
    <property type="entry name" value="Peripla_BP_3"/>
    <property type="match status" value="1"/>
</dbReference>
<dbReference type="SMART" id="SM00354">
    <property type="entry name" value="HTH_LACI"/>
    <property type="match status" value="1"/>
</dbReference>
<evidence type="ECO:0000313" key="5">
    <source>
        <dbReference type="EMBL" id="PWJ76073.1"/>
    </source>
</evidence>
<dbReference type="PANTHER" id="PTHR30146">
    <property type="entry name" value="LACI-RELATED TRANSCRIPTIONAL REPRESSOR"/>
    <property type="match status" value="1"/>
</dbReference>
<feature type="domain" description="HTH lacI-type" evidence="4">
    <location>
        <begin position="3"/>
        <end position="39"/>
    </location>
</feature>
<dbReference type="GO" id="GO:0003700">
    <property type="term" value="F:DNA-binding transcription factor activity"/>
    <property type="evidence" value="ECO:0007669"/>
    <property type="project" value="TreeGrafter"/>
</dbReference>
<dbReference type="InterPro" id="IPR010982">
    <property type="entry name" value="Lambda_DNA-bd_dom_sf"/>
</dbReference>
<reference evidence="5 6" key="1">
    <citation type="submission" date="2018-05" db="EMBL/GenBank/DDBJ databases">
        <authorList>
            <person name="Goeker M."/>
            <person name="Huntemann M."/>
            <person name="Clum A."/>
            <person name="Pillay M."/>
            <person name="Palaniappan K."/>
            <person name="Varghese N."/>
            <person name="Mikhailova N."/>
            <person name="Stamatis D."/>
            <person name="Reddy T."/>
            <person name="Daum C."/>
            <person name="Shapiro N."/>
            <person name="Ivanova N."/>
            <person name="Kyrpides N."/>
            <person name="Woyke T."/>
        </authorList>
    </citation>
    <scope>NUCLEOTIDE SEQUENCE [LARGE SCALE GENOMIC DNA]</scope>
    <source>
        <strain evidence="5 6">DSM 26524</strain>
    </source>
</reference>
<dbReference type="AlphaFoldDB" id="A0AB73T4P8"/>
<dbReference type="Gene3D" id="3.40.50.2300">
    <property type="match status" value="2"/>
</dbReference>
<gene>
    <name evidence="5" type="ORF">C7383_105107</name>
</gene>
<keyword evidence="2" id="KW-0238">DNA-binding</keyword>
<protein>
    <submittedName>
        <fullName evidence="5">LacI family transcriptional regulator</fullName>
    </submittedName>
</protein>
<dbReference type="SUPFAM" id="SSF47413">
    <property type="entry name" value="lambda repressor-like DNA-binding domains"/>
    <property type="match status" value="1"/>
</dbReference>
<evidence type="ECO:0000256" key="2">
    <source>
        <dbReference type="ARBA" id="ARBA00023125"/>
    </source>
</evidence>
<keyword evidence="1" id="KW-0805">Transcription regulation</keyword>
<keyword evidence="3" id="KW-0804">Transcription</keyword>
<keyword evidence="6" id="KW-1185">Reference proteome</keyword>
<comment type="caution">
    <text evidence="5">The sequence shown here is derived from an EMBL/GenBank/DDBJ whole genome shotgun (WGS) entry which is preliminary data.</text>
</comment>
<dbReference type="Proteomes" id="UP000245412">
    <property type="component" value="Unassembled WGS sequence"/>
</dbReference>
<dbReference type="Gene3D" id="1.10.260.40">
    <property type="entry name" value="lambda repressor-like DNA-binding domains"/>
    <property type="match status" value="1"/>
</dbReference>
<evidence type="ECO:0000256" key="3">
    <source>
        <dbReference type="ARBA" id="ARBA00023163"/>
    </source>
</evidence>
<name>A0AB73T4P8_9FIRM</name>
<accession>A0AB73T4P8</accession>
<dbReference type="GO" id="GO:0000976">
    <property type="term" value="F:transcription cis-regulatory region binding"/>
    <property type="evidence" value="ECO:0007669"/>
    <property type="project" value="TreeGrafter"/>
</dbReference>
<dbReference type="CDD" id="cd01392">
    <property type="entry name" value="HTH_LacI"/>
    <property type="match status" value="1"/>
</dbReference>
<proteinExistence type="predicted"/>
<sequence length="347" mass="38933">MKVKAADIARKLNLSKATVSLALNGKTGVSPKTREAVLKCLNDMEKGSCIRDSEDGPPARKQMIKIIIVNKKKGIITDSELDLWTDVFKVFDRETKRLGYTLGITYTEMKEEEIERVIEDACQEEVAGIILDATEMEKDDFRPFCRISKPMVIYDNDLDVHYNCVAIDNAAAVGSLVDYLAAQGCQNIRYLANEVDIYNFSQRRAGFRMGLEKNGIPADESLIVRAGTTIDDVSEKMERYLDKNDLPDAFIMENYQVSIGVMRALRKKGIQVPQDVSLAGVDELPSYMTGECRLTTVRVAHAQRAQAVMMFLEKEIREPVAAKFKIFSNSELIRGNSVKESGESVYE</sequence>
<dbReference type="PANTHER" id="PTHR30146:SF109">
    <property type="entry name" value="HTH-TYPE TRANSCRIPTIONAL REGULATOR GALS"/>
    <property type="match status" value="1"/>
</dbReference>
<evidence type="ECO:0000313" key="6">
    <source>
        <dbReference type="Proteomes" id="UP000245412"/>
    </source>
</evidence>
<dbReference type="InterPro" id="IPR000843">
    <property type="entry name" value="HTH_LacI"/>
</dbReference>
<dbReference type="InterPro" id="IPR028082">
    <property type="entry name" value="Peripla_BP_I"/>
</dbReference>
<dbReference type="EMBL" id="QGGY01000005">
    <property type="protein sequence ID" value="PWJ76073.1"/>
    <property type="molecule type" value="Genomic_DNA"/>
</dbReference>
<organism evidence="5 6">
    <name type="scientific">Murimonas intestini</name>
    <dbReference type="NCBI Taxonomy" id="1337051"/>
    <lineage>
        <taxon>Bacteria</taxon>
        <taxon>Bacillati</taxon>
        <taxon>Bacillota</taxon>
        <taxon>Clostridia</taxon>
        <taxon>Lachnospirales</taxon>
        <taxon>Lachnospiraceae</taxon>
        <taxon>Murimonas</taxon>
    </lineage>
</organism>
<dbReference type="Pfam" id="PF00356">
    <property type="entry name" value="LacI"/>
    <property type="match status" value="1"/>
</dbReference>